<accession>A0AAF0BWC3</accession>
<keyword evidence="3" id="KW-1185">Reference proteome</keyword>
<name>A0AAF0BWC3_9ACTN</name>
<dbReference type="Proteomes" id="UP001216390">
    <property type="component" value="Chromosome"/>
</dbReference>
<dbReference type="EMBL" id="CP116942">
    <property type="protein sequence ID" value="WCO67898.1"/>
    <property type="molecule type" value="Genomic_DNA"/>
</dbReference>
<evidence type="ECO:0000313" key="2">
    <source>
        <dbReference type="EMBL" id="WCO67898.1"/>
    </source>
</evidence>
<organism evidence="2 3">
    <name type="scientific">Iamia majanohamensis</name>
    <dbReference type="NCBI Taxonomy" id="467976"/>
    <lineage>
        <taxon>Bacteria</taxon>
        <taxon>Bacillati</taxon>
        <taxon>Actinomycetota</taxon>
        <taxon>Acidimicrobiia</taxon>
        <taxon>Acidimicrobiales</taxon>
        <taxon>Iamiaceae</taxon>
        <taxon>Iamia</taxon>
    </lineage>
</organism>
<evidence type="ECO:0000256" key="1">
    <source>
        <dbReference type="SAM" id="MobiDB-lite"/>
    </source>
</evidence>
<evidence type="ECO:0000313" key="3">
    <source>
        <dbReference type="Proteomes" id="UP001216390"/>
    </source>
</evidence>
<gene>
    <name evidence="2" type="ORF">PO878_04065</name>
</gene>
<dbReference type="AlphaFoldDB" id="A0AAF0BWC3"/>
<sequence length="186" mass="22015">MKRYPFAPLAEAMGETEAQACRTLGVSGSTEKQYRTEGLSERTADRLATRAGWNPVNIWPDWGTELLEKAGPWVDDRPVCPECDEHFTRGRRDQVYCSARCRCRRASRESRRRRWAEDPEYRERTLTAARRYRDEVGAEGRRRMRRAQYRANGHAERERARERYRANAEEEKAKRRARYWAQKEAS</sequence>
<dbReference type="RefSeq" id="WP_272737416.1">
    <property type="nucleotide sequence ID" value="NZ_CP116942.1"/>
</dbReference>
<dbReference type="KEGG" id="ima:PO878_04065"/>
<protein>
    <submittedName>
        <fullName evidence="2">Uncharacterized protein</fullName>
    </submittedName>
</protein>
<reference evidence="2" key="1">
    <citation type="submission" date="2023-01" db="EMBL/GenBank/DDBJ databases">
        <title>The diversity of Class Acidimicrobiia in South China Sea sediment environments and the proposal of Iamia marina sp. nov., a novel species of the genus Iamia.</title>
        <authorList>
            <person name="He Y."/>
            <person name="Tian X."/>
        </authorList>
    </citation>
    <scope>NUCLEOTIDE SEQUENCE</scope>
    <source>
        <strain evidence="2">DSM 19957</strain>
    </source>
</reference>
<feature type="compositionally biased region" description="Basic and acidic residues" evidence="1">
    <location>
        <begin position="153"/>
        <end position="173"/>
    </location>
</feature>
<feature type="region of interest" description="Disordered" evidence="1">
    <location>
        <begin position="137"/>
        <end position="186"/>
    </location>
</feature>
<proteinExistence type="predicted"/>